<dbReference type="PANTHER" id="PTHR46197:SF3">
    <property type="entry name" value="AB HYDROLASE-1 DOMAIN-CONTAINING PROTEIN"/>
    <property type="match status" value="1"/>
</dbReference>
<evidence type="ECO:0000256" key="1">
    <source>
        <dbReference type="ARBA" id="ARBA00004496"/>
    </source>
</evidence>
<dbReference type="PANTHER" id="PTHR46197">
    <property type="entry name" value="PROTEIN ABHD14B-LIKE"/>
    <property type="match status" value="1"/>
</dbReference>
<dbReference type="InterPro" id="IPR029058">
    <property type="entry name" value="AB_hydrolase_fold"/>
</dbReference>
<name>A0A0F2LUD5_9CREN</name>
<feature type="domain" description="AB hydrolase-1" evidence="4">
    <location>
        <begin position="25"/>
        <end position="125"/>
    </location>
</feature>
<dbReference type="Gene3D" id="3.40.50.1820">
    <property type="entry name" value="alpha/beta hydrolase"/>
    <property type="match status" value="1"/>
</dbReference>
<dbReference type="GO" id="GO:0005737">
    <property type="term" value="C:cytoplasm"/>
    <property type="evidence" value="ECO:0007669"/>
    <property type="project" value="UniProtKB-SubCell"/>
</dbReference>
<dbReference type="EMBL" id="JZWS01000006">
    <property type="protein sequence ID" value="KJR79466.1"/>
    <property type="molecule type" value="Genomic_DNA"/>
</dbReference>
<gene>
    <name evidence="5" type="ORF">TQ35_01605</name>
</gene>
<dbReference type="GO" id="GO:0016787">
    <property type="term" value="F:hydrolase activity"/>
    <property type="evidence" value="ECO:0007669"/>
    <property type="project" value="UniProtKB-KW"/>
</dbReference>
<protein>
    <submittedName>
        <fullName evidence="5">2-hydroxy-6-oxo-6-phenylhexa-2,4-dienoate hydrolase</fullName>
    </submittedName>
</protein>
<organism evidence="5">
    <name type="scientific">Candidatus Aramenus sulfurataquae</name>
    <dbReference type="NCBI Taxonomy" id="1326980"/>
    <lineage>
        <taxon>Archaea</taxon>
        <taxon>Thermoproteota</taxon>
        <taxon>Thermoprotei</taxon>
        <taxon>Sulfolobales</taxon>
        <taxon>Sulfolobaceae</taxon>
        <taxon>Candidatus Aramenus</taxon>
    </lineage>
</organism>
<dbReference type="Pfam" id="PF00561">
    <property type="entry name" value="Abhydrolase_1"/>
    <property type="match status" value="1"/>
</dbReference>
<comment type="similarity">
    <text evidence="3">Belongs to the AB hydrolase superfamily. ABHD14 family.</text>
</comment>
<reference evidence="5" key="1">
    <citation type="submission" date="2015-03" db="EMBL/GenBank/DDBJ databases">
        <title>Metagenome Sequencing of an Archaeal-Dominated Microbial Community from a Hot Spring at the Los Azufres Geothermal Field, Mexico.</title>
        <authorList>
            <person name="Servin-Garciduenas L.E."/>
            <person name="Martinez-Romero E."/>
        </authorList>
    </citation>
    <scope>NUCLEOTIDE SEQUENCE [LARGE SCALE GENOMIC DNA]</scope>
    <source>
        <strain evidence="5">AZ1-454</strain>
    </source>
</reference>
<evidence type="ECO:0000259" key="4">
    <source>
        <dbReference type="Pfam" id="PF00561"/>
    </source>
</evidence>
<evidence type="ECO:0000256" key="2">
    <source>
        <dbReference type="ARBA" id="ARBA00022490"/>
    </source>
</evidence>
<comment type="subcellular location">
    <subcellularLocation>
        <location evidence="1">Cytoplasm</location>
    </subcellularLocation>
</comment>
<accession>A0A0F2LUD5</accession>
<comment type="caution">
    <text evidence="5">The sequence shown here is derived from an EMBL/GenBank/DDBJ whole genome shotgun (WGS) entry which is preliminary data.</text>
</comment>
<dbReference type="InterPro" id="IPR000073">
    <property type="entry name" value="AB_hydrolase_1"/>
</dbReference>
<dbReference type="SUPFAM" id="SSF53474">
    <property type="entry name" value="alpha/beta-Hydrolases"/>
    <property type="match status" value="1"/>
</dbReference>
<evidence type="ECO:0000256" key="3">
    <source>
        <dbReference type="ARBA" id="ARBA00037942"/>
    </source>
</evidence>
<evidence type="ECO:0000313" key="5">
    <source>
        <dbReference type="EMBL" id="KJR79466.1"/>
    </source>
</evidence>
<dbReference type="PATRIC" id="fig|1326980.8.peg.1900"/>
<dbReference type="AlphaFoldDB" id="A0A0F2LUD5"/>
<keyword evidence="2" id="KW-0963">Cytoplasm</keyword>
<proteinExistence type="inferred from homology"/>
<sequence length="195" mass="21441">MELLENYVEVGGAKIHYIERGNGRPVILHHGARFNARTWEETGTVSGIAEVGFRAISVDFPGFGRSERGNFSNLSEFIGEFVKALRLDRPILLGASMGGEAVLAYAVDNREKVGGLILVGAVGVTNYESKLSNLDGLPVLLIWGKNDTVSPKRNYEAILRHVKTARLEIVGNQHACYLDDPKGFNEKIKEFLKGL</sequence>
<keyword evidence="5" id="KW-0378">Hydrolase</keyword>